<keyword evidence="2" id="KW-1185">Reference proteome</keyword>
<evidence type="ECO:0000313" key="2">
    <source>
        <dbReference type="Proteomes" id="UP000824681"/>
    </source>
</evidence>
<organism evidence="1 2">
    <name type="scientific">Nonomuraea coxensis DSM 45129</name>
    <dbReference type="NCBI Taxonomy" id="1122611"/>
    <lineage>
        <taxon>Bacteria</taxon>
        <taxon>Bacillati</taxon>
        <taxon>Actinomycetota</taxon>
        <taxon>Actinomycetes</taxon>
        <taxon>Streptosporangiales</taxon>
        <taxon>Streptosporangiaceae</taxon>
        <taxon>Nonomuraea</taxon>
    </lineage>
</organism>
<dbReference type="RefSeq" id="WP_020545649.1">
    <property type="nucleotide sequence ID" value="NZ_CP068985.1"/>
</dbReference>
<dbReference type="EMBL" id="CP068985">
    <property type="protein sequence ID" value="QYC44178.1"/>
    <property type="molecule type" value="Genomic_DNA"/>
</dbReference>
<accession>A0ABX8U8W5</accession>
<gene>
    <name evidence="1" type="ORF">Nocox_33040</name>
</gene>
<proteinExistence type="predicted"/>
<protein>
    <submittedName>
        <fullName evidence="1">Uncharacterized protein</fullName>
    </submittedName>
</protein>
<name>A0ABX8U8W5_9ACTN</name>
<dbReference type="Proteomes" id="UP000824681">
    <property type="component" value="Chromosome"/>
</dbReference>
<evidence type="ECO:0000313" key="1">
    <source>
        <dbReference type="EMBL" id="QYC44178.1"/>
    </source>
</evidence>
<sequence>MKNTGFGTRERAVLLGLMTLGGTASNAELKAHVGCTLDGQPRRRLNTSGLVTSEKPGRSYHHTLTDDGWAWCVTELDGTAPDRGGSLGRTLYGVLHLLRGYLDAADLSLAEFVITSRRGGAGAAPAEPPAELPGAIRDAYWRLAREPQDWVPLKRLRAELGDVPREAADEALRRLERLPDVHLAPEADQKRLTDEDRTAAVLVGGVSKHLLAIEAR</sequence>
<reference evidence="1 2" key="1">
    <citation type="journal article" date="2021" name="ACS Chem. Biol.">
        <title>Genomic-Led Discovery of a Novel Glycopeptide Antibiotic by Nonomuraea coxensis DSM 45129.</title>
        <authorList>
            <person name="Yushchuk O."/>
            <person name="Vior N.M."/>
            <person name="Andreo-Vidal A."/>
            <person name="Berini F."/>
            <person name="Ruckert C."/>
            <person name="Busche T."/>
            <person name="Binda E."/>
            <person name="Kalinowski J."/>
            <person name="Truman A.W."/>
            <person name="Marinelli F."/>
        </authorList>
    </citation>
    <scope>NUCLEOTIDE SEQUENCE [LARGE SCALE GENOMIC DNA]</scope>
    <source>
        <strain evidence="1 2">DSM 45129</strain>
    </source>
</reference>